<accession>A0A6V7PUL6</accession>
<feature type="region of interest" description="Disordered" evidence="2">
    <location>
        <begin position="54"/>
        <end position="82"/>
    </location>
</feature>
<dbReference type="GO" id="GO:0009733">
    <property type="term" value="P:response to auxin"/>
    <property type="evidence" value="ECO:0007669"/>
    <property type="project" value="InterPro"/>
</dbReference>
<dbReference type="InterPro" id="IPR003676">
    <property type="entry name" value="SAUR_fam"/>
</dbReference>
<organism evidence="3">
    <name type="scientific">Ananas comosus var. bracteatus</name>
    <name type="common">red pineapple</name>
    <dbReference type="NCBI Taxonomy" id="296719"/>
    <lineage>
        <taxon>Eukaryota</taxon>
        <taxon>Viridiplantae</taxon>
        <taxon>Streptophyta</taxon>
        <taxon>Embryophyta</taxon>
        <taxon>Tracheophyta</taxon>
        <taxon>Spermatophyta</taxon>
        <taxon>Magnoliopsida</taxon>
        <taxon>Liliopsida</taxon>
        <taxon>Poales</taxon>
        <taxon>Bromeliaceae</taxon>
        <taxon>Bromelioideae</taxon>
        <taxon>Ananas</taxon>
    </lineage>
</organism>
<reference evidence="3" key="1">
    <citation type="submission" date="2020-07" db="EMBL/GenBank/DDBJ databases">
        <authorList>
            <person name="Lin J."/>
        </authorList>
    </citation>
    <scope>NUCLEOTIDE SEQUENCE</scope>
</reference>
<evidence type="ECO:0000256" key="2">
    <source>
        <dbReference type="SAM" id="MobiDB-lite"/>
    </source>
</evidence>
<proteinExistence type="inferred from homology"/>
<dbReference type="PANTHER" id="PTHR31374:SF198">
    <property type="entry name" value="AUXIN-RESPONSIVE PROTEIN SAUR72"/>
    <property type="match status" value="1"/>
</dbReference>
<comment type="similarity">
    <text evidence="1">Belongs to the ARG7 family.</text>
</comment>
<name>A0A6V7PUL6_ANACO</name>
<dbReference type="PANTHER" id="PTHR31374">
    <property type="entry name" value="AUXIN-INDUCED PROTEIN-LIKE-RELATED"/>
    <property type="match status" value="1"/>
</dbReference>
<dbReference type="Pfam" id="PF02519">
    <property type="entry name" value="Auxin_inducible"/>
    <property type="match status" value="1"/>
</dbReference>
<sequence length="108" mass="12126">MARFAVPAELLGRPAFVELLRRAAAEYGYEHPGVLRIPCPVPLFLSVLRSLSTTTTTTTTPTADDDDDDDHRPPPPPPELFWCLRSPPRPPLALRGLDFVAIWNDFRF</sequence>
<evidence type="ECO:0000313" key="3">
    <source>
        <dbReference type="EMBL" id="CAD1834564.1"/>
    </source>
</evidence>
<evidence type="ECO:0000256" key="1">
    <source>
        <dbReference type="ARBA" id="ARBA00006974"/>
    </source>
</evidence>
<protein>
    <submittedName>
        <fullName evidence="3">Uncharacterized protein</fullName>
    </submittedName>
</protein>
<dbReference type="AlphaFoldDB" id="A0A6V7PUL6"/>
<dbReference type="EMBL" id="LR862152">
    <property type="protein sequence ID" value="CAD1834564.1"/>
    <property type="molecule type" value="Genomic_DNA"/>
</dbReference>
<gene>
    <name evidence="3" type="ORF">CB5_LOCUS17775</name>
</gene>